<evidence type="ECO:0008006" key="4">
    <source>
        <dbReference type="Google" id="ProtNLM"/>
    </source>
</evidence>
<dbReference type="RefSeq" id="WP_132168581.1">
    <property type="nucleotide sequence ID" value="NZ_SMKX01000044.1"/>
</dbReference>
<gene>
    <name evidence="2" type="ORF">E1263_17435</name>
</gene>
<evidence type="ECO:0000313" key="2">
    <source>
        <dbReference type="EMBL" id="TDD58858.1"/>
    </source>
</evidence>
<dbReference type="SUPFAM" id="SSF49899">
    <property type="entry name" value="Concanavalin A-like lectins/glucanases"/>
    <property type="match status" value="1"/>
</dbReference>
<dbReference type="Proteomes" id="UP000295124">
    <property type="component" value="Unassembled WGS sequence"/>
</dbReference>
<proteinExistence type="predicted"/>
<protein>
    <recommendedName>
        <fullName evidence="4">LamG domain-containing protein</fullName>
    </recommendedName>
</protein>
<dbReference type="OrthoDB" id="5492744at2"/>
<keyword evidence="3" id="KW-1185">Reference proteome</keyword>
<dbReference type="InterPro" id="IPR013320">
    <property type="entry name" value="ConA-like_dom_sf"/>
</dbReference>
<dbReference type="Gene3D" id="2.60.120.560">
    <property type="entry name" value="Exo-inulinase, domain 1"/>
    <property type="match status" value="1"/>
</dbReference>
<feature type="chain" id="PRO_5020777535" description="LamG domain-containing protein" evidence="1">
    <location>
        <begin position="28"/>
        <end position="509"/>
    </location>
</feature>
<evidence type="ECO:0000256" key="1">
    <source>
        <dbReference type="SAM" id="SignalP"/>
    </source>
</evidence>
<evidence type="ECO:0000313" key="3">
    <source>
        <dbReference type="Proteomes" id="UP000295124"/>
    </source>
</evidence>
<feature type="signal peptide" evidence="1">
    <location>
        <begin position="1"/>
        <end position="27"/>
    </location>
</feature>
<sequence>MKFRRMSLPLAAVVTLSLVSVVDFASAATAVNETFEDGVADGFTVATGAYSIVSDGTQVYQTTSSTARSVFGDSASTNVNVEAAFKAASWSAATGRTAGVMARYVDANNYYLFIYEDGQLKIRKKVGGALTTLASVAYTVNTGTWYTIKGSANGSALTLSVNGVQQLSASDSALTAGKSGLVSFNGDVRYDGVTAADIGTGGPSTIDTFGLTMLNPSVGKQWYSNWNNGSTRNYTNAGNQTADPELAFANGDQAAEVSGSSGTRAGQMKITGAYPRIYVRKNESFSLPPGISAADKWNNVEITFYAYNTGDSGVGWAGLEAVAKTNHWPDNWQCTSGGYGARMLFDGRVDFEKEIYHTPNTNFQAASKSNYWTAAEGSVGGKLPLNRWIGYKFVARNIDAGNDGDWQNDTQVRLELYKEMSIGNTINPAAPSGGGNWVLANSYTDTGNLSSGTACTHTSSPDDDPYGAASKPFTWPNYSIYLRTDGLSTAIPQYYKWFSVREVAPLPPA</sequence>
<accession>A0A4R4ZJD2</accession>
<dbReference type="AlphaFoldDB" id="A0A4R4ZJD2"/>
<organism evidence="2 3">
    <name type="scientific">Kribbella antibiotica</name>
    <dbReference type="NCBI Taxonomy" id="190195"/>
    <lineage>
        <taxon>Bacteria</taxon>
        <taxon>Bacillati</taxon>
        <taxon>Actinomycetota</taxon>
        <taxon>Actinomycetes</taxon>
        <taxon>Propionibacteriales</taxon>
        <taxon>Kribbellaceae</taxon>
        <taxon>Kribbella</taxon>
    </lineage>
</organism>
<reference evidence="2 3" key="1">
    <citation type="submission" date="2019-03" db="EMBL/GenBank/DDBJ databases">
        <title>Draft genome sequences of novel Actinobacteria.</title>
        <authorList>
            <person name="Sahin N."/>
            <person name="Ay H."/>
            <person name="Saygin H."/>
        </authorList>
    </citation>
    <scope>NUCLEOTIDE SEQUENCE [LARGE SCALE GENOMIC DNA]</scope>
    <source>
        <strain evidence="2 3">JCM 13523</strain>
    </source>
</reference>
<comment type="caution">
    <text evidence="2">The sequence shown here is derived from an EMBL/GenBank/DDBJ whole genome shotgun (WGS) entry which is preliminary data.</text>
</comment>
<keyword evidence="1" id="KW-0732">Signal</keyword>
<dbReference type="EMBL" id="SMKX01000044">
    <property type="protein sequence ID" value="TDD58858.1"/>
    <property type="molecule type" value="Genomic_DNA"/>
</dbReference>
<name>A0A4R4ZJD2_9ACTN</name>